<organism evidence="4 5">
    <name type="scientific">Limimonas halophila</name>
    <dbReference type="NCBI Taxonomy" id="1082479"/>
    <lineage>
        <taxon>Bacteria</taxon>
        <taxon>Pseudomonadati</taxon>
        <taxon>Pseudomonadota</taxon>
        <taxon>Alphaproteobacteria</taxon>
        <taxon>Rhodospirillales</taxon>
        <taxon>Rhodovibrionaceae</taxon>
        <taxon>Limimonas</taxon>
    </lineage>
</organism>
<dbReference type="GO" id="GO:0000160">
    <property type="term" value="P:phosphorelay signal transduction system"/>
    <property type="evidence" value="ECO:0007669"/>
    <property type="project" value="InterPro"/>
</dbReference>
<dbReference type="InterPro" id="IPR011006">
    <property type="entry name" value="CheY-like_superfamily"/>
</dbReference>
<protein>
    <submittedName>
        <fullName evidence="4">Response regulator receiver domain-containing protein</fullName>
    </submittedName>
</protein>
<dbReference type="SUPFAM" id="SSF52172">
    <property type="entry name" value="CheY-like"/>
    <property type="match status" value="1"/>
</dbReference>
<dbReference type="AlphaFoldDB" id="A0A1G7RLS9"/>
<reference evidence="4 5" key="1">
    <citation type="submission" date="2016-10" db="EMBL/GenBank/DDBJ databases">
        <authorList>
            <person name="de Groot N.N."/>
        </authorList>
    </citation>
    <scope>NUCLEOTIDE SEQUENCE [LARGE SCALE GENOMIC DNA]</scope>
    <source>
        <strain evidence="4 5">DSM 25584</strain>
    </source>
</reference>
<dbReference type="OrthoDB" id="7060229at2"/>
<feature type="domain" description="Response regulatory" evidence="3">
    <location>
        <begin position="4"/>
        <end position="116"/>
    </location>
</feature>
<evidence type="ECO:0000313" key="4">
    <source>
        <dbReference type="EMBL" id="SDG11731.1"/>
    </source>
</evidence>
<evidence type="ECO:0000256" key="2">
    <source>
        <dbReference type="PROSITE-ProRule" id="PRU00169"/>
    </source>
</evidence>
<evidence type="ECO:0000259" key="3">
    <source>
        <dbReference type="PROSITE" id="PS50110"/>
    </source>
</evidence>
<dbReference type="STRING" id="1082479.SAMN05216241_105186"/>
<dbReference type="PANTHER" id="PTHR44591:SF23">
    <property type="entry name" value="CHEY SUBFAMILY"/>
    <property type="match status" value="1"/>
</dbReference>
<keyword evidence="5" id="KW-1185">Reference proteome</keyword>
<sequence length="119" mass="12870">MSVRVLLVEDDRDFAESVALNLAEAGYALLGPATSGVDAFRVLEHQRPDVALVDVYLEGQLDGLFVGTQLAERGVPVVYLSGRFERVLREGREHAAAMLAKPVDAHDLVATLQRVLATA</sequence>
<gene>
    <name evidence="4" type="ORF">SAMN05216241_105186</name>
</gene>
<dbReference type="Proteomes" id="UP000199415">
    <property type="component" value="Unassembled WGS sequence"/>
</dbReference>
<evidence type="ECO:0000256" key="1">
    <source>
        <dbReference type="ARBA" id="ARBA00022553"/>
    </source>
</evidence>
<dbReference type="PANTHER" id="PTHR44591">
    <property type="entry name" value="STRESS RESPONSE REGULATOR PROTEIN 1"/>
    <property type="match status" value="1"/>
</dbReference>
<evidence type="ECO:0000313" key="5">
    <source>
        <dbReference type="Proteomes" id="UP000199415"/>
    </source>
</evidence>
<dbReference type="SMART" id="SM00448">
    <property type="entry name" value="REC"/>
    <property type="match status" value="1"/>
</dbReference>
<dbReference type="PROSITE" id="PS50110">
    <property type="entry name" value="RESPONSE_REGULATORY"/>
    <property type="match status" value="1"/>
</dbReference>
<feature type="modified residue" description="4-aspartylphosphate" evidence="2">
    <location>
        <position position="54"/>
    </location>
</feature>
<keyword evidence="1 2" id="KW-0597">Phosphoprotein</keyword>
<name>A0A1G7RLS9_9PROT</name>
<dbReference type="InterPro" id="IPR050595">
    <property type="entry name" value="Bact_response_regulator"/>
</dbReference>
<dbReference type="Gene3D" id="3.40.50.2300">
    <property type="match status" value="1"/>
</dbReference>
<accession>A0A1G7RLS9</accession>
<dbReference type="EMBL" id="FNCE01000005">
    <property type="protein sequence ID" value="SDG11731.1"/>
    <property type="molecule type" value="Genomic_DNA"/>
</dbReference>
<proteinExistence type="predicted"/>
<dbReference type="Pfam" id="PF00072">
    <property type="entry name" value="Response_reg"/>
    <property type="match status" value="1"/>
</dbReference>
<dbReference type="InterPro" id="IPR001789">
    <property type="entry name" value="Sig_transdc_resp-reg_receiver"/>
</dbReference>